<reference evidence="1 2" key="1">
    <citation type="submission" date="2018-09" db="EMBL/GenBank/DDBJ databases">
        <authorList>
            <person name="Wang F."/>
        </authorList>
    </citation>
    <scope>NUCLEOTIDE SEQUENCE [LARGE SCALE GENOMIC DNA]</scope>
    <source>
        <strain evidence="1 2">PLHSC7-2</strain>
    </source>
</reference>
<evidence type="ECO:0008006" key="3">
    <source>
        <dbReference type="Google" id="ProtNLM"/>
    </source>
</evidence>
<dbReference type="Pfam" id="PF22000">
    <property type="entry name" value="DUF6929"/>
    <property type="match status" value="1"/>
</dbReference>
<dbReference type="AlphaFoldDB" id="A0A418YF70"/>
<proteinExistence type="predicted"/>
<evidence type="ECO:0000313" key="1">
    <source>
        <dbReference type="EMBL" id="RJG47873.1"/>
    </source>
</evidence>
<comment type="caution">
    <text evidence="1">The sequence shown here is derived from an EMBL/GenBank/DDBJ whole genome shotgun (WGS) entry which is preliminary data.</text>
</comment>
<dbReference type="OrthoDB" id="6710009at2"/>
<dbReference type="RefSeq" id="WP_119910456.1">
    <property type="nucleotide sequence ID" value="NZ_QZCH01000010.1"/>
</dbReference>
<keyword evidence="2" id="KW-1185">Reference proteome</keyword>
<sequence>MFYKVALAMCLTVFVGHVEARNGHKYKLEVVESAISHKLPAASSLAVVDDQLYAISDESPYLYKLDTQFNIQSTTTIKKFGKEFFKPNGALDKKVKPDFESMSTLDLGEGTGFLIFGSGSKADLREWGYLVNADHSQVTERSLKPLYAQLHQLGNFTPKQEFNIEGLAIAKGKVYLLNRGNFGDNLIFETELSEILEYMAGTREALDTVIVKKVILPRMHGFEAGLSGAAYSEELDSLVYTASIEAASNIHKKGYILGSFVGVMPLAKFAAEDVIDLTLYSAILQKDGKAVTSKVESVVMTEKHADHYKGMLVCDNDDGTSEFFKVILHKLGD</sequence>
<dbReference type="InterPro" id="IPR053851">
    <property type="entry name" value="DUF6929"/>
</dbReference>
<dbReference type="Proteomes" id="UP000283255">
    <property type="component" value="Unassembled WGS sequence"/>
</dbReference>
<organism evidence="1 2">
    <name type="scientific">Motilimonas pumila</name>
    <dbReference type="NCBI Taxonomy" id="2303987"/>
    <lineage>
        <taxon>Bacteria</taxon>
        <taxon>Pseudomonadati</taxon>
        <taxon>Pseudomonadota</taxon>
        <taxon>Gammaproteobacteria</taxon>
        <taxon>Alteromonadales</taxon>
        <taxon>Alteromonadales genera incertae sedis</taxon>
        <taxon>Motilimonas</taxon>
    </lineage>
</organism>
<accession>A0A418YF70</accession>
<reference evidence="1 2" key="2">
    <citation type="submission" date="2019-01" db="EMBL/GenBank/DDBJ databases">
        <title>Motilimonas pumilus sp. nov., isolated from the gut of sea cucumber (Apostichopus japonicus).</title>
        <authorList>
            <person name="Wang F.-Q."/>
            <person name="Ren L.-H."/>
            <person name="Lin Y.-W."/>
            <person name="Sun G.-H."/>
            <person name="Du Z.-J."/>
            <person name="Zhao J.-X."/>
            <person name="Liu X.-J."/>
            <person name="Liu L.-J."/>
        </authorList>
    </citation>
    <scope>NUCLEOTIDE SEQUENCE [LARGE SCALE GENOMIC DNA]</scope>
    <source>
        <strain evidence="1 2">PLHSC7-2</strain>
    </source>
</reference>
<evidence type="ECO:0000313" key="2">
    <source>
        <dbReference type="Proteomes" id="UP000283255"/>
    </source>
</evidence>
<dbReference type="EMBL" id="QZCH01000010">
    <property type="protein sequence ID" value="RJG47873.1"/>
    <property type="molecule type" value="Genomic_DNA"/>
</dbReference>
<gene>
    <name evidence="1" type="ORF">D1Z90_09165</name>
</gene>
<protein>
    <recommendedName>
        <fullName evidence="3">Phytase-like domain-containing protein</fullName>
    </recommendedName>
</protein>
<name>A0A418YF70_9GAMM</name>